<evidence type="ECO:0000313" key="3">
    <source>
        <dbReference type="EMBL" id="KFB07835.1"/>
    </source>
</evidence>
<keyword evidence="4" id="KW-1185">Reference proteome</keyword>
<name>A0A084U4E9_MALIO</name>
<dbReference type="SUPFAM" id="SSF46785">
    <property type="entry name" value="Winged helix' DNA-binding domain"/>
    <property type="match status" value="1"/>
</dbReference>
<proteinExistence type="predicted"/>
<feature type="domain" description="Transcription regulator PadR C-terminal" evidence="2">
    <location>
        <begin position="99"/>
        <end position="180"/>
    </location>
</feature>
<dbReference type="PANTHER" id="PTHR43252">
    <property type="entry name" value="TRANSCRIPTIONAL REGULATOR YQJI"/>
    <property type="match status" value="1"/>
</dbReference>
<dbReference type="AlphaFoldDB" id="A0A084U4E9"/>
<dbReference type="InterPro" id="IPR005149">
    <property type="entry name" value="Tscrpt_reg_PadR_N"/>
</dbReference>
<gene>
    <name evidence="3" type="ORF">P271_697</name>
</gene>
<evidence type="ECO:0000259" key="2">
    <source>
        <dbReference type="Pfam" id="PF10400"/>
    </source>
</evidence>
<feature type="domain" description="Transcription regulator PadR N-terminal" evidence="1">
    <location>
        <begin position="6"/>
        <end position="79"/>
    </location>
</feature>
<dbReference type="PANTHER" id="PTHR43252:SF2">
    <property type="entry name" value="TRANSCRIPTION REGULATOR, PADR-LIKE FAMILY"/>
    <property type="match status" value="1"/>
</dbReference>
<comment type="caution">
    <text evidence="3">The sequence shown here is derived from an EMBL/GenBank/DDBJ whole genome shotgun (WGS) entry which is preliminary data.</text>
</comment>
<reference evidence="3 4" key="1">
    <citation type="journal article" date="2014" name="PLoS ONE">
        <title>Reduction of Hydrogen Peroxide Accumulation and Toxicity by a Catalase from Mycoplasma iowae.</title>
        <authorList>
            <person name="Pritchard R.E."/>
            <person name="Prassinos A.J."/>
            <person name="Osborne J.D."/>
            <person name="Raviv Z."/>
            <person name="Balish M.F."/>
        </authorList>
    </citation>
    <scope>NUCLEOTIDE SEQUENCE [LARGE SCALE GENOMIC DNA]</scope>
    <source>
        <strain evidence="3 4">DK-CPA</strain>
    </source>
</reference>
<dbReference type="EMBL" id="AWQU01000058">
    <property type="protein sequence ID" value="KFB07835.1"/>
    <property type="molecule type" value="Genomic_DNA"/>
</dbReference>
<dbReference type="RefSeq" id="WP_004025480.1">
    <property type="nucleotide sequence ID" value="NZ_AWQU01000058.1"/>
</dbReference>
<dbReference type="InterPro" id="IPR036390">
    <property type="entry name" value="WH_DNA-bd_sf"/>
</dbReference>
<dbReference type="Gene3D" id="1.10.10.10">
    <property type="entry name" value="Winged helix-like DNA-binding domain superfamily/Winged helix DNA-binding domain"/>
    <property type="match status" value="1"/>
</dbReference>
<accession>A0A084U4E9</accession>
<dbReference type="GeneID" id="96866701"/>
<evidence type="ECO:0000313" key="4">
    <source>
        <dbReference type="Proteomes" id="UP000028523"/>
    </source>
</evidence>
<protein>
    <submittedName>
        <fullName evidence="3">Transcriptional regulator, PadR-like family</fullName>
    </submittedName>
</protein>
<dbReference type="InterPro" id="IPR036388">
    <property type="entry name" value="WH-like_DNA-bd_sf"/>
</dbReference>
<dbReference type="Gene3D" id="6.10.140.190">
    <property type="match status" value="1"/>
</dbReference>
<dbReference type="Proteomes" id="UP000028523">
    <property type="component" value="Unassembled WGS sequence"/>
</dbReference>
<dbReference type="InterPro" id="IPR018309">
    <property type="entry name" value="Tscrpt_reg_PadR_C"/>
</dbReference>
<evidence type="ECO:0000259" key="1">
    <source>
        <dbReference type="Pfam" id="PF03551"/>
    </source>
</evidence>
<dbReference type="Pfam" id="PF03551">
    <property type="entry name" value="PadR"/>
    <property type="match status" value="1"/>
</dbReference>
<dbReference type="Pfam" id="PF10400">
    <property type="entry name" value="Vir_act_alpha_C"/>
    <property type="match status" value="1"/>
</dbReference>
<sequence length="184" mass="21661">MLDYAILGLLKNRPLTGYDIDKIINKSIKNFWSILQSQVYKELKKMENNELIAAEVVIQKNKPNKVIYSITEKGDRYYETFFDNDKLDISKLCDIKILFLIRMFFGSHTDKEHNIEFLEKLRKSFIDKIASLELIKVNIIDVAPINNNYVNNHWYWTSTVNCGIQMCNSIISWIDNCLVEIKKQ</sequence>
<organism evidence="3 4">
    <name type="scientific">Malacoplasma iowae DK-CPA</name>
    <dbReference type="NCBI Taxonomy" id="1394179"/>
    <lineage>
        <taxon>Bacteria</taxon>
        <taxon>Bacillati</taxon>
        <taxon>Mycoplasmatota</taxon>
        <taxon>Mycoplasmoidales</taxon>
        <taxon>Mycoplasmoidaceae</taxon>
        <taxon>Malacoplasma</taxon>
    </lineage>
</organism>